<protein>
    <recommendedName>
        <fullName evidence="4">DUF2129 domain-containing protein</fullName>
    </recommendedName>
</protein>
<gene>
    <name evidence="2" type="ORF">IV80_GL000005</name>
</gene>
<dbReference type="PATRIC" id="fig|319652.3.peg.5"/>
<evidence type="ECO:0000256" key="1">
    <source>
        <dbReference type="ARBA" id="ARBA00022490"/>
    </source>
</evidence>
<dbReference type="Proteomes" id="UP000051568">
    <property type="component" value="Unassembled WGS sequence"/>
</dbReference>
<evidence type="ECO:0000313" key="2">
    <source>
        <dbReference type="EMBL" id="KRN67467.1"/>
    </source>
</evidence>
<dbReference type="InterPro" id="IPR016979">
    <property type="entry name" value="DUF2129"/>
</dbReference>
<proteinExistence type="predicted"/>
<name>A0A0R2IQZ0_9LACO</name>
<keyword evidence="1" id="KW-0963">Cytoplasm</keyword>
<keyword evidence="3" id="KW-1185">Reference proteome</keyword>
<accession>A0A0R2IQZ0</accession>
<comment type="caution">
    <text evidence="2">The sequence shown here is derived from an EMBL/GenBank/DDBJ whole genome shotgun (WGS) entry which is preliminary data.</text>
</comment>
<evidence type="ECO:0000313" key="3">
    <source>
        <dbReference type="Proteomes" id="UP000051568"/>
    </source>
</evidence>
<evidence type="ECO:0008006" key="4">
    <source>
        <dbReference type="Google" id="ProtNLM"/>
    </source>
</evidence>
<dbReference type="Pfam" id="PF09902">
    <property type="entry name" value="DUF2129"/>
    <property type="match status" value="1"/>
</dbReference>
<dbReference type="EMBL" id="JQBR01000001">
    <property type="protein sequence ID" value="KRN67467.1"/>
    <property type="molecule type" value="Genomic_DNA"/>
</dbReference>
<sequence length="91" mass="10400">MEFALQPRESITINLANFRQVKQLKKFGHLTYVSKSMKYAILYANKSQALKVCAEISKLSSVRRAEISPRASLKANFDEEQAAEFKRTSED</sequence>
<dbReference type="STRING" id="319652.IV80_GL000005"/>
<organism evidence="2 3">
    <name type="scientific">Pediococcus cellicola</name>
    <dbReference type="NCBI Taxonomy" id="319652"/>
    <lineage>
        <taxon>Bacteria</taxon>
        <taxon>Bacillati</taxon>
        <taxon>Bacillota</taxon>
        <taxon>Bacilli</taxon>
        <taxon>Lactobacillales</taxon>
        <taxon>Lactobacillaceae</taxon>
        <taxon>Pediococcus</taxon>
    </lineage>
</organism>
<dbReference type="AlphaFoldDB" id="A0A0R2IQZ0"/>
<reference evidence="2 3" key="1">
    <citation type="journal article" date="2015" name="Genome Announc.">
        <title>Expanding the biotechnology potential of lactobacilli through comparative genomics of 213 strains and associated genera.</title>
        <authorList>
            <person name="Sun Z."/>
            <person name="Harris H.M."/>
            <person name="McCann A."/>
            <person name="Guo C."/>
            <person name="Argimon S."/>
            <person name="Zhang W."/>
            <person name="Yang X."/>
            <person name="Jeffery I.B."/>
            <person name="Cooney J.C."/>
            <person name="Kagawa T.F."/>
            <person name="Liu W."/>
            <person name="Song Y."/>
            <person name="Salvetti E."/>
            <person name="Wrobel A."/>
            <person name="Rasinkangas P."/>
            <person name="Parkhill J."/>
            <person name="Rea M.C."/>
            <person name="O'Sullivan O."/>
            <person name="Ritari J."/>
            <person name="Douillard F.P."/>
            <person name="Paul Ross R."/>
            <person name="Yang R."/>
            <person name="Briner A.E."/>
            <person name="Felis G.E."/>
            <person name="de Vos W.M."/>
            <person name="Barrangou R."/>
            <person name="Klaenhammer T.R."/>
            <person name="Caufield P.W."/>
            <person name="Cui Y."/>
            <person name="Zhang H."/>
            <person name="O'Toole P.W."/>
        </authorList>
    </citation>
    <scope>NUCLEOTIDE SEQUENCE [LARGE SCALE GENOMIC DNA]</scope>
    <source>
        <strain evidence="2 3">DSM 17757</strain>
    </source>
</reference>
<dbReference type="OrthoDB" id="2990788at2"/>
<dbReference type="RefSeq" id="WP_057747696.1">
    <property type="nucleotide sequence ID" value="NZ_BJVH01000001.1"/>
</dbReference>